<accession>A0A4Q2ISK8</accession>
<keyword evidence="1" id="KW-0812">Transmembrane</keyword>
<evidence type="ECO:0008006" key="4">
    <source>
        <dbReference type="Google" id="ProtNLM"/>
    </source>
</evidence>
<keyword evidence="1" id="KW-1133">Transmembrane helix</keyword>
<sequence>MSDMTARPSGHLWFLALKGVNLALLIAYSFGMVFVLVRSVPPGFYPWMVMLSSIGGYVLAVDLGFSNYVYSVVRRRFLTDALTGAEELVAEATSLYLAIAALACAIAAPVVFTLAPAGLRLAMFGYFASIVLPLPWMLIRRTAAAVDLHFQIEALECIRRAVFCGFGAAMLFGLPLIGFVGLSLAGWVVAMAAAWLLLRRHGFHVRPGRFGRMLAFLGENRDGVMKSGKFTALEFAIYNFPYLAIPFLFHGPANLVGFDLFNKVARFGGAAYSVPAEAFTPQQTRAYYAGDVEGVKRYQRMTWAVGAVPMVIGSVLLISLGGPVFDALLAGIHAIPLVLRCAMAAMLAALLLQSSAGGFLLSVGHYDEVSRVATVTACLMLGVVVATALFGLSFVDFMVLYVLAYGVHAVLFEASFRRLSGRARHGMEALA</sequence>
<feature type="transmembrane region" description="Helical" evidence="1">
    <location>
        <begin position="12"/>
        <end position="37"/>
    </location>
</feature>
<dbReference type="RefSeq" id="WP_129341713.1">
    <property type="nucleotide sequence ID" value="NZ_JACIDD010000002.1"/>
</dbReference>
<gene>
    <name evidence="2" type="ORF">EO081_09470</name>
</gene>
<dbReference type="EMBL" id="SDPT01000002">
    <property type="protein sequence ID" value="RXZ31467.1"/>
    <property type="molecule type" value="Genomic_DNA"/>
</dbReference>
<protein>
    <recommendedName>
        <fullName evidence="4">Lipopolysaccharide biosynthesis protein</fullName>
    </recommendedName>
</protein>
<feature type="transmembrane region" description="Helical" evidence="1">
    <location>
        <begin position="303"/>
        <end position="325"/>
    </location>
</feature>
<feature type="transmembrane region" description="Helical" evidence="1">
    <location>
        <begin position="121"/>
        <end position="139"/>
    </location>
</feature>
<feature type="transmembrane region" description="Helical" evidence="1">
    <location>
        <begin position="372"/>
        <end position="392"/>
    </location>
</feature>
<reference evidence="2 3" key="1">
    <citation type="submission" date="2019-01" db="EMBL/GenBank/DDBJ databases">
        <title>Sphingomonas mucosissima sp. nov. and Sphingomonas desiccabilis sp. nov., from biological soil crusts in the Colorado Plateau, USA.</title>
        <authorList>
            <person name="Zhu D."/>
        </authorList>
    </citation>
    <scope>NUCLEOTIDE SEQUENCE [LARGE SCALE GENOMIC DNA]</scope>
    <source>
        <strain evidence="2 3">CP1D</strain>
    </source>
</reference>
<dbReference type="Proteomes" id="UP000292347">
    <property type="component" value="Unassembled WGS sequence"/>
</dbReference>
<dbReference type="OrthoDB" id="7462992at2"/>
<feature type="transmembrane region" description="Helical" evidence="1">
    <location>
        <begin position="337"/>
        <end position="360"/>
    </location>
</feature>
<evidence type="ECO:0000313" key="3">
    <source>
        <dbReference type="Proteomes" id="UP000292347"/>
    </source>
</evidence>
<evidence type="ECO:0000256" key="1">
    <source>
        <dbReference type="SAM" id="Phobius"/>
    </source>
</evidence>
<feature type="transmembrane region" description="Helical" evidence="1">
    <location>
        <begin position="94"/>
        <end position="115"/>
    </location>
</feature>
<proteinExistence type="predicted"/>
<feature type="transmembrane region" description="Helical" evidence="1">
    <location>
        <begin position="160"/>
        <end position="178"/>
    </location>
</feature>
<name>A0A4Q2ISK8_9SPHN</name>
<feature type="transmembrane region" description="Helical" evidence="1">
    <location>
        <begin position="398"/>
        <end position="416"/>
    </location>
</feature>
<feature type="transmembrane region" description="Helical" evidence="1">
    <location>
        <begin position="49"/>
        <end position="73"/>
    </location>
</feature>
<evidence type="ECO:0000313" key="2">
    <source>
        <dbReference type="EMBL" id="RXZ31467.1"/>
    </source>
</evidence>
<organism evidence="2 3">
    <name type="scientific">Sphingomonas desiccabilis</name>
    <dbReference type="NCBI Taxonomy" id="429134"/>
    <lineage>
        <taxon>Bacteria</taxon>
        <taxon>Pseudomonadati</taxon>
        <taxon>Pseudomonadota</taxon>
        <taxon>Alphaproteobacteria</taxon>
        <taxon>Sphingomonadales</taxon>
        <taxon>Sphingomonadaceae</taxon>
        <taxon>Sphingomonas</taxon>
    </lineage>
</organism>
<keyword evidence="3" id="KW-1185">Reference proteome</keyword>
<keyword evidence="1" id="KW-0472">Membrane</keyword>
<dbReference type="AlphaFoldDB" id="A0A4Q2ISK8"/>
<comment type="caution">
    <text evidence="2">The sequence shown here is derived from an EMBL/GenBank/DDBJ whole genome shotgun (WGS) entry which is preliminary data.</text>
</comment>